<proteinExistence type="predicted"/>
<accession>B6HVS9</accession>
<dbReference type="eggNOG" id="KOG0254">
    <property type="taxonomic scope" value="Eukaryota"/>
</dbReference>
<reference evidence="1 2" key="1">
    <citation type="journal article" date="2008" name="Nat. Biotechnol.">
        <title>Genome sequencing and analysis of the filamentous fungus Penicillium chrysogenum.</title>
        <authorList>
            <person name="van den Berg M.A."/>
            <person name="Albang R."/>
            <person name="Albermann K."/>
            <person name="Badger J.H."/>
            <person name="Daran J.-M."/>
            <person name="Driessen A.J.M."/>
            <person name="Garcia-Estrada C."/>
            <person name="Fedorova N.D."/>
            <person name="Harris D.M."/>
            <person name="Heijne W.H.M."/>
            <person name="Joardar V.S."/>
            <person name="Kiel J.A.K.W."/>
            <person name="Kovalchuk A."/>
            <person name="Martin J.F."/>
            <person name="Nierman W.C."/>
            <person name="Nijland J.G."/>
            <person name="Pronk J.T."/>
            <person name="Roubos J.A."/>
            <person name="van der Klei I.J."/>
            <person name="van Peij N.N.M.E."/>
            <person name="Veenhuis M."/>
            <person name="von Doehren H."/>
            <person name="Wagner C."/>
            <person name="Wortman J.R."/>
            <person name="Bovenberg R.A.L."/>
        </authorList>
    </citation>
    <scope>NUCLEOTIDE SEQUENCE [LARGE SCALE GENOMIC DNA]</scope>
    <source>
        <strain evidence="2">ATCC 28089 / DSM 1075 / NRRL 1951 / Wisconsin 54-1255</strain>
    </source>
</reference>
<dbReference type="AlphaFoldDB" id="B6HVS9"/>
<name>B6HVS9_PENRW</name>
<gene>
    <name evidence="1" type="ORF">Pc22g23420</name>
    <name evidence="1" type="ORF">PCH_Pc22g23420</name>
</gene>
<evidence type="ECO:0000313" key="1">
    <source>
        <dbReference type="EMBL" id="CAP99630.1"/>
    </source>
</evidence>
<dbReference type="HOGENOM" id="CLU_1116057_0_0_1"/>
<organism evidence="1 2">
    <name type="scientific">Penicillium rubens (strain ATCC 28089 / DSM 1075 / NRRL 1951 / Wisconsin 54-1255)</name>
    <name type="common">Penicillium chrysogenum</name>
    <dbReference type="NCBI Taxonomy" id="500485"/>
    <lineage>
        <taxon>Eukaryota</taxon>
        <taxon>Fungi</taxon>
        <taxon>Dikarya</taxon>
        <taxon>Ascomycota</taxon>
        <taxon>Pezizomycotina</taxon>
        <taxon>Eurotiomycetes</taxon>
        <taxon>Eurotiomycetidae</taxon>
        <taxon>Eurotiales</taxon>
        <taxon>Aspergillaceae</taxon>
        <taxon>Penicillium</taxon>
        <taxon>Penicillium chrysogenum species complex</taxon>
    </lineage>
</organism>
<evidence type="ECO:0000313" key="2">
    <source>
        <dbReference type="Proteomes" id="UP000000724"/>
    </source>
</evidence>
<keyword evidence="2" id="KW-1185">Reference proteome</keyword>
<dbReference type="EMBL" id="AM920437">
    <property type="protein sequence ID" value="CAP99630.1"/>
    <property type="molecule type" value="Genomic_DNA"/>
</dbReference>
<protein>
    <submittedName>
        <fullName evidence="1">Pc22g23420 protein</fullName>
    </submittedName>
</protein>
<sequence length="249" mass="28326">MEYRAKRRAKRRAKIKVPHPYRRLGYIDRSCCGYIHSAEVEQTFSHNYPPLDVPWLLPTVSHILPRTDFSEARETAQVLHMPSKHSAGEVILACCRIAFLPATGIHRSTNLMDSQQDRRRNLRGLYIPHGGQTVLQKSRGILRVNERGWCDWDKVSSTPSHRFESFLMDAFNSVAGAIWRNTLPGKLQQYLPNEVKGQAKSIFGSIVVARKYAVGTEARDAINRSYRESQRLLAIAALVSLSLTLIVRM</sequence>
<dbReference type="OrthoDB" id="4369431at2759"/>
<dbReference type="Proteomes" id="UP000000724">
    <property type="component" value="Contig Pc00c22"/>
</dbReference>
<dbReference type="BioCyc" id="PCHR:PC22G23420-MONOMER"/>
<dbReference type="VEuPathDB" id="FungiDB:PCH_Pc22g23420"/>